<dbReference type="AlphaFoldDB" id="A0A9K3HM36"/>
<evidence type="ECO:0000313" key="1">
    <source>
        <dbReference type="EMBL" id="KAF5780984.1"/>
    </source>
</evidence>
<name>A0A9K3HM36_HELAN</name>
<reference evidence="1" key="2">
    <citation type="submission" date="2020-06" db="EMBL/GenBank/DDBJ databases">
        <title>Helianthus annuus Genome sequencing and assembly Release 2.</title>
        <authorList>
            <person name="Gouzy J."/>
            <person name="Langlade N."/>
            <person name="Munos S."/>
        </authorList>
    </citation>
    <scope>NUCLEOTIDE SEQUENCE</scope>
    <source>
        <tissue evidence="1">Leaves</tissue>
    </source>
</reference>
<dbReference type="Gramene" id="mRNA:HanXRQr2_Chr11g0478171">
    <property type="protein sequence ID" value="CDS:HanXRQr2_Chr11g0478171.1"/>
    <property type="gene ID" value="HanXRQr2_Chr11g0478171"/>
</dbReference>
<organism evidence="1 2">
    <name type="scientific">Helianthus annuus</name>
    <name type="common">Common sunflower</name>
    <dbReference type="NCBI Taxonomy" id="4232"/>
    <lineage>
        <taxon>Eukaryota</taxon>
        <taxon>Viridiplantae</taxon>
        <taxon>Streptophyta</taxon>
        <taxon>Embryophyta</taxon>
        <taxon>Tracheophyta</taxon>
        <taxon>Spermatophyta</taxon>
        <taxon>Magnoliopsida</taxon>
        <taxon>eudicotyledons</taxon>
        <taxon>Gunneridae</taxon>
        <taxon>Pentapetalae</taxon>
        <taxon>asterids</taxon>
        <taxon>campanulids</taxon>
        <taxon>Asterales</taxon>
        <taxon>Asteraceae</taxon>
        <taxon>Asteroideae</taxon>
        <taxon>Heliantheae alliance</taxon>
        <taxon>Heliantheae</taxon>
        <taxon>Helianthus</taxon>
    </lineage>
</organism>
<gene>
    <name evidence="1" type="ORF">HanXRQr2_Chr11g0478171</name>
</gene>
<accession>A0A9K3HM36</accession>
<evidence type="ECO:0000313" key="2">
    <source>
        <dbReference type="Proteomes" id="UP000215914"/>
    </source>
</evidence>
<sequence>MCEWCVPVGYPHNGSCRYFFVPNSNIMVFGVRGAKETKFEGLLWRNDGFVISKGLGCRYGVCSMCTDR</sequence>
<reference evidence="1" key="1">
    <citation type="journal article" date="2017" name="Nature">
        <title>The sunflower genome provides insights into oil metabolism, flowering and Asterid evolution.</title>
        <authorList>
            <person name="Badouin H."/>
            <person name="Gouzy J."/>
            <person name="Grassa C.J."/>
            <person name="Murat F."/>
            <person name="Staton S.E."/>
            <person name="Cottret L."/>
            <person name="Lelandais-Briere C."/>
            <person name="Owens G.L."/>
            <person name="Carrere S."/>
            <person name="Mayjonade B."/>
            <person name="Legrand L."/>
            <person name="Gill N."/>
            <person name="Kane N.C."/>
            <person name="Bowers J.E."/>
            <person name="Hubner S."/>
            <person name="Bellec A."/>
            <person name="Berard A."/>
            <person name="Berges H."/>
            <person name="Blanchet N."/>
            <person name="Boniface M.C."/>
            <person name="Brunel D."/>
            <person name="Catrice O."/>
            <person name="Chaidir N."/>
            <person name="Claudel C."/>
            <person name="Donnadieu C."/>
            <person name="Faraut T."/>
            <person name="Fievet G."/>
            <person name="Helmstetter N."/>
            <person name="King M."/>
            <person name="Knapp S.J."/>
            <person name="Lai Z."/>
            <person name="Le Paslier M.C."/>
            <person name="Lippi Y."/>
            <person name="Lorenzon L."/>
            <person name="Mandel J.R."/>
            <person name="Marage G."/>
            <person name="Marchand G."/>
            <person name="Marquand E."/>
            <person name="Bret-Mestries E."/>
            <person name="Morien E."/>
            <person name="Nambeesan S."/>
            <person name="Nguyen T."/>
            <person name="Pegot-Espagnet P."/>
            <person name="Pouilly N."/>
            <person name="Raftis F."/>
            <person name="Sallet E."/>
            <person name="Schiex T."/>
            <person name="Thomas J."/>
            <person name="Vandecasteele C."/>
            <person name="Vares D."/>
            <person name="Vear F."/>
            <person name="Vautrin S."/>
            <person name="Crespi M."/>
            <person name="Mangin B."/>
            <person name="Burke J.M."/>
            <person name="Salse J."/>
            <person name="Munos S."/>
            <person name="Vincourt P."/>
            <person name="Rieseberg L.H."/>
            <person name="Langlade N.B."/>
        </authorList>
    </citation>
    <scope>NUCLEOTIDE SEQUENCE</scope>
    <source>
        <tissue evidence="1">Leaves</tissue>
    </source>
</reference>
<dbReference type="Proteomes" id="UP000215914">
    <property type="component" value="Unassembled WGS sequence"/>
</dbReference>
<comment type="caution">
    <text evidence="1">The sequence shown here is derived from an EMBL/GenBank/DDBJ whole genome shotgun (WGS) entry which is preliminary data.</text>
</comment>
<protein>
    <submittedName>
        <fullName evidence="1">Uncharacterized protein</fullName>
    </submittedName>
</protein>
<dbReference type="EMBL" id="MNCJ02000326">
    <property type="protein sequence ID" value="KAF5780984.1"/>
    <property type="molecule type" value="Genomic_DNA"/>
</dbReference>
<proteinExistence type="predicted"/>
<keyword evidence="2" id="KW-1185">Reference proteome</keyword>